<reference evidence="1" key="1">
    <citation type="submission" date="2020-08" db="EMBL/GenBank/DDBJ databases">
        <title>Genome public.</title>
        <authorList>
            <person name="Liu C."/>
            <person name="Sun Q."/>
        </authorList>
    </citation>
    <scope>NUCLEOTIDE SEQUENCE</scope>
    <source>
        <strain evidence="1">NSJ-12</strain>
    </source>
</reference>
<protein>
    <submittedName>
        <fullName evidence="1">Uncharacterized protein</fullName>
    </submittedName>
</protein>
<dbReference type="EMBL" id="JACRSY010000047">
    <property type="protein sequence ID" value="MBC8581340.1"/>
    <property type="molecule type" value="Genomic_DNA"/>
</dbReference>
<organism evidence="1 2">
    <name type="scientific">Zhenhengia yiwuensis</name>
    <dbReference type="NCBI Taxonomy" id="2763666"/>
    <lineage>
        <taxon>Bacteria</taxon>
        <taxon>Bacillati</taxon>
        <taxon>Bacillota</taxon>
        <taxon>Clostridia</taxon>
        <taxon>Lachnospirales</taxon>
        <taxon>Lachnospiraceae</taxon>
        <taxon>Zhenhengia</taxon>
    </lineage>
</organism>
<name>A0A926EMT8_9FIRM</name>
<dbReference type="AlphaFoldDB" id="A0A926EMT8"/>
<sequence length="51" mass="5644">MQKVKTLSNVDTIGLATYLIDFIKEGNVVEQVINTGDGYVIIYHTVPVVSF</sequence>
<gene>
    <name evidence="1" type="ORF">H8718_17765</name>
</gene>
<evidence type="ECO:0000313" key="1">
    <source>
        <dbReference type="EMBL" id="MBC8581340.1"/>
    </source>
</evidence>
<proteinExistence type="predicted"/>
<accession>A0A926EMT8</accession>
<evidence type="ECO:0000313" key="2">
    <source>
        <dbReference type="Proteomes" id="UP000655830"/>
    </source>
</evidence>
<dbReference type="Proteomes" id="UP000655830">
    <property type="component" value="Unassembled WGS sequence"/>
</dbReference>
<keyword evidence="2" id="KW-1185">Reference proteome</keyword>
<dbReference type="RefSeq" id="WP_249334214.1">
    <property type="nucleotide sequence ID" value="NZ_JACRSY010000047.1"/>
</dbReference>
<comment type="caution">
    <text evidence="1">The sequence shown here is derived from an EMBL/GenBank/DDBJ whole genome shotgun (WGS) entry which is preliminary data.</text>
</comment>